<dbReference type="InterPro" id="IPR001387">
    <property type="entry name" value="Cro/C1-type_HTH"/>
</dbReference>
<evidence type="ECO:0000259" key="2">
    <source>
        <dbReference type="PROSITE" id="PS50943"/>
    </source>
</evidence>
<gene>
    <name evidence="3" type="ORF">WMW71_02465</name>
</gene>
<evidence type="ECO:0000256" key="1">
    <source>
        <dbReference type="ARBA" id="ARBA00023125"/>
    </source>
</evidence>
<proteinExistence type="predicted"/>
<dbReference type="SMART" id="SM00530">
    <property type="entry name" value="HTH_XRE"/>
    <property type="match status" value="1"/>
</dbReference>
<dbReference type="Gene3D" id="1.10.260.40">
    <property type="entry name" value="lambda repressor-like DNA-binding domains"/>
    <property type="match status" value="1"/>
</dbReference>
<feature type="domain" description="HTH cro/C1-type" evidence="2">
    <location>
        <begin position="7"/>
        <end position="62"/>
    </location>
</feature>
<dbReference type="Pfam" id="PF12844">
    <property type="entry name" value="HTH_19"/>
    <property type="match status" value="1"/>
</dbReference>
<dbReference type="EMBL" id="JBBPCB010000001">
    <property type="protein sequence ID" value="MEK8179194.1"/>
    <property type="molecule type" value="Genomic_DNA"/>
</dbReference>
<comment type="caution">
    <text evidence="3">The sequence shown here is derived from an EMBL/GenBank/DDBJ whole genome shotgun (WGS) entry which is preliminary data.</text>
</comment>
<dbReference type="RefSeq" id="WP_187659324.1">
    <property type="nucleotide sequence ID" value="NZ_JACTAB010000001.1"/>
</dbReference>
<evidence type="ECO:0000313" key="4">
    <source>
        <dbReference type="Proteomes" id="UP001491349"/>
    </source>
</evidence>
<reference evidence="3 4" key="1">
    <citation type="submission" date="2024-04" db="EMBL/GenBank/DDBJ databases">
        <title>draft genome sequnece of Flavobacterium buctense JCM 30750.</title>
        <authorList>
            <person name="Kim D.-U."/>
        </authorList>
    </citation>
    <scope>NUCLEOTIDE SEQUENCE [LARGE SCALE GENOMIC DNA]</scope>
    <source>
        <strain evidence="3 4">JCM 30750</strain>
    </source>
</reference>
<protein>
    <submittedName>
        <fullName evidence="3">Helix-turn-helix transcriptional regulator</fullName>
    </submittedName>
</protein>
<dbReference type="PROSITE" id="PS50943">
    <property type="entry name" value="HTH_CROC1"/>
    <property type="match status" value="1"/>
</dbReference>
<organism evidence="3 4">
    <name type="scientific">Flavobacterium buctense</name>
    <dbReference type="NCBI Taxonomy" id="1648146"/>
    <lineage>
        <taxon>Bacteria</taxon>
        <taxon>Pseudomonadati</taxon>
        <taxon>Bacteroidota</taxon>
        <taxon>Flavobacteriia</taxon>
        <taxon>Flavobacteriales</taxon>
        <taxon>Flavobacteriaceae</taxon>
        <taxon>Flavobacterium</taxon>
    </lineage>
</organism>
<keyword evidence="1" id="KW-0238">DNA-binding</keyword>
<dbReference type="PANTHER" id="PTHR46558">
    <property type="entry name" value="TRACRIPTIONAL REGULATORY PROTEIN-RELATED-RELATED"/>
    <property type="match status" value="1"/>
</dbReference>
<keyword evidence="4" id="KW-1185">Reference proteome</keyword>
<dbReference type="InterPro" id="IPR010982">
    <property type="entry name" value="Lambda_DNA-bd_dom_sf"/>
</dbReference>
<dbReference type="Proteomes" id="UP001491349">
    <property type="component" value="Unassembled WGS sequence"/>
</dbReference>
<dbReference type="SUPFAM" id="SSF47413">
    <property type="entry name" value="lambda repressor-like DNA-binding domains"/>
    <property type="match status" value="1"/>
</dbReference>
<evidence type="ECO:0000313" key="3">
    <source>
        <dbReference type="EMBL" id="MEK8179194.1"/>
    </source>
</evidence>
<accession>A0ABU9DZT8</accession>
<name>A0ABU9DZT8_9FLAO</name>
<dbReference type="PANTHER" id="PTHR46558:SF11">
    <property type="entry name" value="HTH-TYPE TRANSCRIPTIONAL REGULATOR XRE"/>
    <property type="match status" value="1"/>
</dbReference>
<sequence>MEIGIKIKRLREHKRLSQMELSTILGISQSKLCHIESNVDKSVDFILMHKICRFFEVGFDYFLEEKINTDFQNKNPKEVISVTNGYHSFPESLIGQINSLILDNTFKEKQIQELLAKITELQNSKK</sequence>
<dbReference type="CDD" id="cd00093">
    <property type="entry name" value="HTH_XRE"/>
    <property type="match status" value="1"/>
</dbReference>